<dbReference type="InterPro" id="IPR014710">
    <property type="entry name" value="RmlC-like_jellyroll"/>
</dbReference>
<dbReference type="PRINTS" id="PR00032">
    <property type="entry name" value="HTHARAC"/>
</dbReference>
<dbReference type="RefSeq" id="WP_215239050.1">
    <property type="nucleotide sequence ID" value="NZ_CAJRAF010000002.1"/>
</dbReference>
<evidence type="ECO:0000313" key="5">
    <source>
        <dbReference type="EMBL" id="CAG5000197.1"/>
    </source>
</evidence>
<reference evidence="5" key="1">
    <citation type="submission" date="2021-04" db="EMBL/GenBank/DDBJ databases">
        <authorList>
            <person name="Rodrigo-Torres L."/>
            <person name="Arahal R. D."/>
            <person name="Lucena T."/>
        </authorList>
    </citation>
    <scope>NUCLEOTIDE SEQUENCE</scope>
    <source>
        <strain evidence="5">CECT 9275</strain>
    </source>
</reference>
<protein>
    <submittedName>
        <fullName evidence="5">HTH-type transcriptional activator RhaS</fullName>
    </submittedName>
</protein>
<dbReference type="PANTHER" id="PTHR43280">
    <property type="entry name" value="ARAC-FAMILY TRANSCRIPTIONAL REGULATOR"/>
    <property type="match status" value="1"/>
</dbReference>
<evidence type="ECO:0000256" key="2">
    <source>
        <dbReference type="ARBA" id="ARBA00023125"/>
    </source>
</evidence>
<evidence type="ECO:0000313" key="6">
    <source>
        <dbReference type="Proteomes" id="UP000680038"/>
    </source>
</evidence>
<sequence length="287" mass="33379">MRPNRLTVPLNHDRSFDIRHEIVPYFNNPWHFHPELELNYVVASSGTRFIGNNIEKFEGGEIILLGKHLSHYWKNDQQFLQPECLQKPEAIVVRFAEDFAGKGFFLIPETQVIQRLFEKARGGLKLHEPLRSRVADALHALIAQEGFRQLMLFLDILHEIGSSEQMTVISPDYRPSALLTKNNEKLGKIYAYLLEHFTEQISLTRVAEIASMNEAAFCRYFKSQTGRTFTHYLTDLRIRYACDLLCKKDTSVTEVCYEIGFENVSHFIQVFKKQMGQTPFEFRKGML</sequence>
<evidence type="ECO:0000259" key="4">
    <source>
        <dbReference type="PROSITE" id="PS01124"/>
    </source>
</evidence>
<dbReference type="Pfam" id="PF12833">
    <property type="entry name" value="HTH_18"/>
    <property type="match status" value="1"/>
</dbReference>
<organism evidence="5 6">
    <name type="scientific">Dyadobacter helix</name>
    <dbReference type="NCBI Taxonomy" id="2822344"/>
    <lineage>
        <taxon>Bacteria</taxon>
        <taxon>Pseudomonadati</taxon>
        <taxon>Bacteroidota</taxon>
        <taxon>Cytophagia</taxon>
        <taxon>Cytophagales</taxon>
        <taxon>Spirosomataceae</taxon>
        <taxon>Dyadobacter</taxon>
    </lineage>
</organism>
<dbReference type="InterPro" id="IPR018060">
    <property type="entry name" value="HTH_AraC"/>
</dbReference>
<accession>A0A916JCK0</accession>
<keyword evidence="2" id="KW-0238">DNA-binding</keyword>
<dbReference type="SUPFAM" id="SSF46689">
    <property type="entry name" value="Homeodomain-like"/>
    <property type="match status" value="2"/>
</dbReference>
<dbReference type="Gene3D" id="1.10.10.60">
    <property type="entry name" value="Homeodomain-like"/>
    <property type="match status" value="2"/>
</dbReference>
<dbReference type="PANTHER" id="PTHR43280:SF27">
    <property type="entry name" value="TRANSCRIPTIONAL REGULATOR MTLR"/>
    <property type="match status" value="1"/>
</dbReference>
<dbReference type="GO" id="GO:0043565">
    <property type="term" value="F:sequence-specific DNA binding"/>
    <property type="evidence" value="ECO:0007669"/>
    <property type="project" value="InterPro"/>
</dbReference>
<dbReference type="AlphaFoldDB" id="A0A916JCK0"/>
<dbReference type="InterPro" id="IPR020449">
    <property type="entry name" value="Tscrpt_reg_AraC-type_HTH"/>
</dbReference>
<dbReference type="PROSITE" id="PS01124">
    <property type="entry name" value="HTH_ARAC_FAMILY_2"/>
    <property type="match status" value="1"/>
</dbReference>
<proteinExistence type="predicted"/>
<name>A0A916JCK0_9BACT</name>
<evidence type="ECO:0000256" key="1">
    <source>
        <dbReference type="ARBA" id="ARBA00023015"/>
    </source>
</evidence>
<dbReference type="InterPro" id="IPR011051">
    <property type="entry name" value="RmlC_Cupin_sf"/>
</dbReference>
<dbReference type="InterPro" id="IPR009057">
    <property type="entry name" value="Homeodomain-like_sf"/>
</dbReference>
<gene>
    <name evidence="5" type="primary">rhaS_8</name>
    <name evidence="5" type="ORF">DYBT9275_02413</name>
</gene>
<dbReference type="Gene3D" id="2.60.120.10">
    <property type="entry name" value="Jelly Rolls"/>
    <property type="match status" value="1"/>
</dbReference>
<keyword evidence="6" id="KW-1185">Reference proteome</keyword>
<dbReference type="GO" id="GO:0003700">
    <property type="term" value="F:DNA-binding transcription factor activity"/>
    <property type="evidence" value="ECO:0007669"/>
    <property type="project" value="InterPro"/>
</dbReference>
<feature type="domain" description="HTH araC/xylS-type" evidence="4">
    <location>
        <begin position="187"/>
        <end position="285"/>
    </location>
</feature>
<evidence type="ECO:0000256" key="3">
    <source>
        <dbReference type="ARBA" id="ARBA00023163"/>
    </source>
</evidence>
<dbReference type="SUPFAM" id="SSF51182">
    <property type="entry name" value="RmlC-like cupins"/>
    <property type="match status" value="1"/>
</dbReference>
<dbReference type="InterPro" id="IPR018062">
    <property type="entry name" value="HTH_AraC-typ_CS"/>
</dbReference>
<dbReference type="CDD" id="cd06976">
    <property type="entry name" value="cupin_MtlR-like_N"/>
    <property type="match status" value="1"/>
</dbReference>
<dbReference type="EMBL" id="CAJRAF010000002">
    <property type="protein sequence ID" value="CAG5000197.1"/>
    <property type="molecule type" value="Genomic_DNA"/>
</dbReference>
<dbReference type="PROSITE" id="PS00041">
    <property type="entry name" value="HTH_ARAC_FAMILY_1"/>
    <property type="match status" value="1"/>
</dbReference>
<dbReference type="SMART" id="SM00342">
    <property type="entry name" value="HTH_ARAC"/>
    <property type="match status" value="1"/>
</dbReference>
<keyword evidence="1" id="KW-0805">Transcription regulation</keyword>
<keyword evidence="3" id="KW-0804">Transcription</keyword>
<comment type="caution">
    <text evidence="5">The sequence shown here is derived from an EMBL/GenBank/DDBJ whole genome shotgun (WGS) entry which is preliminary data.</text>
</comment>
<dbReference type="Proteomes" id="UP000680038">
    <property type="component" value="Unassembled WGS sequence"/>
</dbReference>